<feature type="transmembrane region" description="Helical" evidence="7">
    <location>
        <begin position="121"/>
        <end position="142"/>
    </location>
</feature>
<feature type="transmembrane region" description="Helical" evidence="7">
    <location>
        <begin position="250"/>
        <end position="275"/>
    </location>
</feature>
<keyword evidence="10" id="KW-1185">Reference proteome</keyword>
<keyword evidence="6 7" id="KW-0472">Membrane</keyword>
<feature type="transmembrane region" description="Helical" evidence="7">
    <location>
        <begin position="320"/>
        <end position="342"/>
    </location>
</feature>
<dbReference type="InterPro" id="IPR036259">
    <property type="entry name" value="MFS_trans_sf"/>
</dbReference>
<dbReference type="Proteomes" id="UP000266673">
    <property type="component" value="Unassembled WGS sequence"/>
</dbReference>
<evidence type="ECO:0000313" key="9">
    <source>
        <dbReference type="EMBL" id="RIB12223.1"/>
    </source>
</evidence>
<dbReference type="PANTHER" id="PTHR23501:SF191">
    <property type="entry name" value="VACUOLAR BASIC AMINO ACID TRANSPORTER 4"/>
    <property type="match status" value="1"/>
</dbReference>
<feature type="domain" description="Major facilitator superfamily (MFS) profile" evidence="8">
    <location>
        <begin position="31"/>
        <end position="512"/>
    </location>
</feature>
<feature type="transmembrane region" description="Helical" evidence="7">
    <location>
        <begin position="181"/>
        <end position="204"/>
    </location>
</feature>
<dbReference type="AlphaFoldDB" id="A0A397UXG8"/>
<evidence type="ECO:0000313" key="10">
    <source>
        <dbReference type="Proteomes" id="UP000266673"/>
    </source>
</evidence>
<feature type="transmembrane region" description="Helical" evidence="7">
    <location>
        <begin position="419"/>
        <end position="442"/>
    </location>
</feature>
<keyword evidence="4 7" id="KW-0812">Transmembrane</keyword>
<dbReference type="PANTHER" id="PTHR23501">
    <property type="entry name" value="MAJOR FACILITATOR SUPERFAMILY"/>
    <property type="match status" value="1"/>
</dbReference>
<feature type="transmembrane region" description="Helical" evidence="7">
    <location>
        <begin position="385"/>
        <end position="407"/>
    </location>
</feature>
<dbReference type="OrthoDB" id="10021397at2759"/>
<sequence length="524" mass="57075">MNHAVKKSDLNNDIQTTDHSALLHGFKLFFVMIGLGFAVCLSGLDNTIIASALPKLVSDFNGLNQISWVAIAYLFAETTLLPIYGKLFNIFGGKMTILFCIFVFELGSLLCAIAQNMTSFIVFRAIAGVGGGGIYVLAEIIVTNIVSAKNVGKYQGAISACYAISTIVGPLLGGIFTDQLTWRWCFFINLPLGAITIIAVIFGLHSTKQTTLFDKILRLDIIGIVIIIVSTICILLSLNWGGNTYAWNSPIIVVLFCVGIVGYTIFGFVESFIAIEPIAPPHLFKRLHIISCFLIGFLQGISFYSFIIYAPIYFQVVKGFSATTSGMALIPYIFGFAAAAALTGQLYSHTNKITYRLVCLIGSVFMIIGFGLITMWNEKTSSIELIGSMVMVGFGAGIIAQALLLCCQESIEQKDIASATSLVLFSVSFGGVFGNAIIGNIFNNNLIRSLNSIILPQNFTVQSIYSVQFLPVRSRDLVIHDYTIALQSAFIIYIPICVLSLILSLLLGNIKRSYDEEIILNPSN</sequence>
<keyword evidence="5 7" id="KW-1133">Transmembrane helix</keyword>
<evidence type="ECO:0000256" key="1">
    <source>
        <dbReference type="ARBA" id="ARBA00004651"/>
    </source>
</evidence>
<dbReference type="SUPFAM" id="SSF103473">
    <property type="entry name" value="MFS general substrate transporter"/>
    <property type="match status" value="1"/>
</dbReference>
<evidence type="ECO:0000256" key="3">
    <source>
        <dbReference type="ARBA" id="ARBA00022475"/>
    </source>
</evidence>
<feature type="transmembrane region" description="Helical" evidence="7">
    <location>
        <begin position="28"/>
        <end position="53"/>
    </location>
</feature>
<evidence type="ECO:0000256" key="6">
    <source>
        <dbReference type="ARBA" id="ARBA00023136"/>
    </source>
</evidence>
<comment type="subcellular location">
    <subcellularLocation>
        <location evidence="1">Cell membrane</location>
        <topology evidence="1">Multi-pass membrane protein</topology>
    </subcellularLocation>
</comment>
<evidence type="ECO:0000259" key="8">
    <source>
        <dbReference type="PROSITE" id="PS50850"/>
    </source>
</evidence>
<feature type="transmembrane region" description="Helical" evidence="7">
    <location>
        <begin position="484"/>
        <end position="507"/>
    </location>
</feature>
<accession>A0A397UXG8</accession>
<keyword evidence="3" id="KW-1003">Cell membrane</keyword>
<dbReference type="EMBL" id="QKWP01001045">
    <property type="protein sequence ID" value="RIB12223.1"/>
    <property type="molecule type" value="Genomic_DNA"/>
</dbReference>
<dbReference type="STRING" id="44941.A0A397UXG8"/>
<proteinExistence type="predicted"/>
<dbReference type="InterPro" id="IPR011701">
    <property type="entry name" value="MFS"/>
</dbReference>
<dbReference type="Gene3D" id="1.20.1250.20">
    <property type="entry name" value="MFS general substrate transporter like domains"/>
    <property type="match status" value="1"/>
</dbReference>
<evidence type="ECO:0000256" key="5">
    <source>
        <dbReference type="ARBA" id="ARBA00022989"/>
    </source>
</evidence>
<feature type="transmembrane region" description="Helical" evidence="7">
    <location>
        <begin position="354"/>
        <end position="373"/>
    </location>
</feature>
<dbReference type="CDD" id="cd17502">
    <property type="entry name" value="MFS_Azr1_MDR_like"/>
    <property type="match status" value="1"/>
</dbReference>
<organism evidence="9 10">
    <name type="scientific">Gigaspora rosea</name>
    <dbReference type="NCBI Taxonomy" id="44941"/>
    <lineage>
        <taxon>Eukaryota</taxon>
        <taxon>Fungi</taxon>
        <taxon>Fungi incertae sedis</taxon>
        <taxon>Mucoromycota</taxon>
        <taxon>Glomeromycotina</taxon>
        <taxon>Glomeromycetes</taxon>
        <taxon>Diversisporales</taxon>
        <taxon>Gigasporaceae</taxon>
        <taxon>Gigaspora</taxon>
    </lineage>
</organism>
<dbReference type="Pfam" id="PF07690">
    <property type="entry name" value="MFS_1"/>
    <property type="match status" value="1"/>
</dbReference>
<feature type="transmembrane region" description="Helical" evidence="7">
    <location>
        <begin position="96"/>
        <end position="115"/>
    </location>
</feature>
<evidence type="ECO:0000256" key="2">
    <source>
        <dbReference type="ARBA" id="ARBA00022448"/>
    </source>
</evidence>
<gene>
    <name evidence="9" type="ORF">C2G38_2004165</name>
</gene>
<feature type="transmembrane region" description="Helical" evidence="7">
    <location>
        <begin position="65"/>
        <end position="84"/>
    </location>
</feature>
<name>A0A397UXG8_9GLOM</name>
<dbReference type="GO" id="GO:0022857">
    <property type="term" value="F:transmembrane transporter activity"/>
    <property type="evidence" value="ECO:0007669"/>
    <property type="project" value="InterPro"/>
</dbReference>
<dbReference type="GO" id="GO:0005886">
    <property type="term" value="C:plasma membrane"/>
    <property type="evidence" value="ECO:0007669"/>
    <property type="project" value="UniProtKB-SubCell"/>
</dbReference>
<protein>
    <submittedName>
        <fullName evidence="9">Major facilitator superfamily domain-containing protein</fullName>
    </submittedName>
</protein>
<feature type="transmembrane region" description="Helical" evidence="7">
    <location>
        <begin position="216"/>
        <end position="238"/>
    </location>
</feature>
<evidence type="ECO:0000256" key="4">
    <source>
        <dbReference type="ARBA" id="ARBA00022692"/>
    </source>
</evidence>
<comment type="caution">
    <text evidence="9">The sequence shown here is derived from an EMBL/GenBank/DDBJ whole genome shotgun (WGS) entry which is preliminary data.</text>
</comment>
<dbReference type="Gene3D" id="1.20.1720.10">
    <property type="entry name" value="Multidrug resistance protein D"/>
    <property type="match status" value="1"/>
</dbReference>
<feature type="transmembrane region" description="Helical" evidence="7">
    <location>
        <begin position="287"/>
        <end position="314"/>
    </location>
</feature>
<keyword evidence="2" id="KW-0813">Transport</keyword>
<evidence type="ECO:0000256" key="7">
    <source>
        <dbReference type="SAM" id="Phobius"/>
    </source>
</evidence>
<dbReference type="PROSITE" id="PS50850">
    <property type="entry name" value="MFS"/>
    <property type="match status" value="1"/>
</dbReference>
<feature type="transmembrane region" description="Helical" evidence="7">
    <location>
        <begin position="154"/>
        <end position="175"/>
    </location>
</feature>
<dbReference type="FunFam" id="1.20.1720.10:FF:000004">
    <property type="entry name" value="EmrB/QacA family drug resistance transporter"/>
    <property type="match status" value="1"/>
</dbReference>
<reference evidence="9 10" key="1">
    <citation type="submission" date="2018-06" db="EMBL/GenBank/DDBJ databases">
        <title>Comparative genomics reveals the genomic features of Rhizophagus irregularis, R. cerebriforme, R. diaphanum and Gigaspora rosea, and their symbiotic lifestyle signature.</title>
        <authorList>
            <person name="Morin E."/>
            <person name="San Clemente H."/>
            <person name="Chen E.C.H."/>
            <person name="De La Providencia I."/>
            <person name="Hainaut M."/>
            <person name="Kuo A."/>
            <person name="Kohler A."/>
            <person name="Murat C."/>
            <person name="Tang N."/>
            <person name="Roy S."/>
            <person name="Loubradou J."/>
            <person name="Henrissat B."/>
            <person name="Grigoriev I.V."/>
            <person name="Corradi N."/>
            <person name="Roux C."/>
            <person name="Martin F.M."/>
        </authorList>
    </citation>
    <scope>NUCLEOTIDE SEQUENCE [LARGE SCALE GENOMIC DNA]</scope>
    <source>
        <strain evidence="9 10">DAOM 194757</strain>
    </source>
</reference>
<dbReference type="InterPro" id="IPR020846">
    <property type="entry name" value="MFS_dom"/>
</dbReference>